<proteinExistence type="predicted"/>
<organism evidence="1 2">
    <name type="scientific">Vespula squamosa</name>
    <name type="common">Southern yellow jacket</name>
    <name type="synonym">Wasp</name>
    <dbReference type="NCBI Taxonomy" id="30214"/>
    <lineage>
        <taxon>Eukaryota</taxon>
        <taxon>Metazoa</taxon>
        <taxon>Ecdysozoa</taxon>
        <taxon>Arthropoda</taxon>
        <taxon>Hexapoda</taxon>
        <taxon>Insecta</taxon>
        <taxon>Pterygota</taxon>
        <taxon>Neoptera</taxon>
        <taxon>Endopterygota</taxon>
        <taxon>Hymenoptera</taxon>
        <taxon>Apocrita</taxon>
        <taxon>Aculeata</taxon>
        <taxon>Vespoidea</taxon>
        <taxon>Vespidae</taxon>
        <taxon>Vespinae</taxon>
        <taxon>Vespula</taxon>
    </lineage>
</organism>
<comment type="caution">
    <text evidence="1">The sequence shown here is derived from an EMBL/GenBank/DDBJ whole genome shotgun (WGS) entry which is preliminary data.</text>
</comment>
<gene>
    <name evidence="1" type="ORF">V1478_003646</name>
</gene>
<keyword evidence="2" id="KW-1185">Reference proteome</keyword>
<dbReference type="AlphaFoldDB" id="A0ABD2BME7"/>
<accession>A0ABD2BME7</accession>
<evidence type="ECO:0000313" key="2">
    <source>
        <dbReference type="Proteomes" id="UP001607302"/>
    </source>
</evidence>
<sequence>MSFTRSPKQNAYSKVRAEPRLQSRSSAVIEFLGPVPSTAGDAGAWLIRCLAGWTATEIELLRSVQGGAAVSGDASRCLSIRDNERLLCCANTNTTIIRTALKLRLSVLNATLGRFPLCCLQIQT</sequence>
<reference evidence="1 2" key="1">
    <citation type="journal article" date="2024" name="Ann. Entomol. Soc. Am.">
        <title>Genomic analyses of the southern and eastern yellowjacket wasps (Hymenoptera: Vespidae) reveal evolutionary signatures of social life.</title>
        <authorList>
            <person name="Catto M.A."/>
            <person name="Caine P.B."/>
            <person name="Orr S.E."/>
            <person name="Hunt B.G."/>
            <person name="Goodisman M.A.D."/>
        </authorList>
    </citation>
    <scope>NUCLEOTIDE SEQUENCE [LARGE SCALE GENOMIC DNA]</scope>
    <source>
        <strain evidence="1">233</strain>
        <tissue evidence="1">Head and thorax</tissue>
    </source>
</reference>
<evidence type="ECO:0000313" key="1">
    <source>
        <dbReference type="EMBL" id="KAL2733948.1"/>
    </source>
</evidence>
<name>A0ABD2BME7_VESSQ</name>
<dbReference type="EMBL" id="JAUDFV010000074">
    <property type="protein sequence ID" value="KAL2733948.1"/>
    <property type="molecule type" value="Genomic_DNA"/>
</dbReference>
<dbReference type="Proteomes" id="UP001607302">
    <property type="component" value="Unassembled WGS sequence"/>
</dbReference>
<protein>
    <submittedName>
        <fullName evidence="1">Uncharacterized protein</fullName>
    </submittedName>
</protein>